<keyword evidence="9" id="KW-1185">Reference proteome</keyword>
<evidence type="ECO:0000256" key="8">
    <source>
        <dbReference type="SAM" id="Phobius"/>
    </source>
</evidence>
<protein>
    <submittedName>
        <fullName evidence="10">Gustatory receptor for sugar taste 64a-like</fullName>
    </submittedName>
</protein>
<name>A0A6J1PUU5_9HYME</name>
<dbReference type="Proteomes" id="UP000504618">
    <property type="component" value="Unplaced"/>
</dbReference>
<dbReference type="Pfam" id="PF06151">
    <property type="entry name" value="Trehalose_recp"/>
    <property type="match status" value="1"/>
</dbReference>
<feature type="transmembrane region" description="Helical" evidence="8">
    <location>
        <begin position="217"/>
        <end position="238"/>
    </location>
</feature>
<dbReference type="GO" id="GO:0050916">
    <property type="term" value="P:sensory perception of sweet taste"/>
    <property type="evidence" value="ECO:0007669"/>
    <property type="project" value="UniProtKB-ARBA"/>
</dbReference>
<feature type="transmembrane region" description="Helical" evidence="8">
    <location>
        <begin position="459"/>
        <end position="479"/>
    </location>
</feature>
<accession>A0A6J1PUU5</accession>
<feature type="transmembrane region" description="Helical" evidence="8">
    <location>
        <begin position="352"/>
        <end position="372"/>
    </location>
</feature>
<keyword evidence="5 8" id="KW-1133">Transmembrane helix</keyword>
<feature type="transmembrane region" description="Helical" evidence="8">
    <location>
        <begin position="127"/>
        <end position="148"/>
    </location>
</feature>
<dbReference type="GeneID" id="112455745"/>
<comment type="subcellular location">
    <subcellularLocation>
        <location evidence="1">Cell membrane</location>
        <topology evidence="1">Multi-pass membrane protein</topology>
    </subcellularLocation>
</comment>
<dbReference type="GO" id="GO:0008527">
    <property type="term" value="F:taste receptor activity"/>
    <property type="evidence" value="ECO:0007669"/>
    <property type="project" value="InterPro"/>
</dbReference>
<evidence type="ECO:0000256" key="3">
    <source>
        <dbReference type="ARBA" id="ARBA00022475"/>
    </source>
</evidence>
<dbReference type="PANTHER" id="PTHR21421">
    <property type="entry name" value="GUSTATORY RECEPTOR"/>
    <property type="match status" value="1"/>
</dbReference>
<dbReference type="RefSeq" id="XP_024873649.1">
    <property type="nucleotide sequence ID" value="XM_025017881.1"/>
</dbReference>
<evidence type="ECO:0000256" key="5">
    <source>
        <dbReference type="ARBA" id="ARBA00022989"/>
    </source>
</evidence>
<dbReference type="PANTHER" id="PTHR21421:SF29">
    <property type="entry name" value="GUSTATORY RECEPTOR 5A FOR TREHALOSE-RELATED"/>
    <property type="match status" value="1"/>
</dbReference>
<proteinExistence type="inferred from homology"/>
<feature type="transmembrane region" description="Helical" evidence="8">
    <location>
        <begin position="160"/>
        <end position="185"/>
    </location>
</feature>
<dbReference type="PIRSF" id="PIRSF038981">
    <property type="entry name" value="GRP"/>
    <property type="match status" value="1"/>
</dbReference>
<dbReference type="GO" id="GO:0005886">
    <property type="term" value="C:plasma membrane"/>
    <property type="evidence" value="ECO:0007669"/>
    <property type="project" value="UniProtKB-SubCell"/>
</dbReference>
<sequence>MGGSLNVNYSMMLKTKRILTASSKKNVTRKKILPLLLMRQRKDKVNGIETQFSDSHPPTPPRPRPFLHSGFPSEQTLSANNNDPESFHCAIGPVLAMAQLFGVLPVSGVCRSNPSQLKFAKFSFRTAYAVFINAMVLVVAVLAVIHMIRTLNSTTFEVKGGIASATAGAIFYGNSVIGLIIFFWLSPHWITLQRNWRSMEQFIDSNKVERPKLRWKFYAITASILLMALVEHILSIVVNTTKYDWSGSSENSTFQNFLQIYCTSSHAFILETLTYNFELGIFIFIASKLATFTWNFTDVFIMLVATGLAERYKTLNKEVIRSTSKHRTIDWCGLREDYAALSCMVKKADKNIAPIILLSFGNNLYFICLQLLNGLSKPENANILSDIYFFGSFMFLIGRTVVVTLLAARIYDQSKVILPLLYTCSASTYNVETERLIYLLTTDDIMLTGMRFFSITRNFMLAVAGAIVTYEVVLLQFNVSMNN</sequence>
<evidence type="ECO:0000256" key="2">
    <source>
        <dbReference type="ARBA" id="ARBA00005327"/>
    </source>
</evidence>
<evidence type="ECO:0000313" key="10">
    <source>
        <dbReference type="RefSeq" id="XP_024873649.1"/>
    </source>
</evidence>
<evidence type="ECO:0000313" key="9">
    <source>
        <dbReference type="Proteomes" id="UP000504618"/>
    </source>
</evidence>
<reference evidence="10" key="1">
    <citation type="submission" date="2025-08" db="UniProtKB">
        <authorList>
            <consortium name="RefSeq"/>
        </authorList>
    </citation>
    <scope>IDENTIFICATION</scope>
    <source>
        <tissue evidence="10">Whole body</tissue>
    </source>
</reference>
<evidence type="ECO:0000256" key="7">
    <source>
        <dbReference type="ARBA" id="ARBA00023170"/>
    </source>
</evidence>
<keyword evidence="3" id="KW-1003">Cell membrane</keyword>
<evidence type="ECO:0000256" key="1">
    <source>
        <dbReference type="ARBA" id="ARBA00004651"/>
    </source>
</evidence>
<comment type="similarity">
    <text evidence="2">Belongs to the insect chemoreceptor superfamily. Gustatory receptor (GR) family. Gr5a subfamily.</text>
</comment>
<keyword evidence="7" id="KW-0675">Receptor</keyword>
<dbReference type="InterPro" id="IPR009318">
    <property type="entry name" value="Gustatory_rcpt"/>
</dbReference>
<feature type="transmembrane region" description="Helical" evidence="8">
    <location>
        <begin position="281"/>
        <end position="308"/>
    </location>
</feature>
<feature type="transmembrane region" description="Helical" evidence="8">
    <location>
        <begin position="387"/>
        <end position="408"/>
    </location>
</feature>
<keyword evidence="4 8" id="KW-0812">Transmembrane</keyword>
<dbReference type="AlphaFoldDB" id="A0A6J1PUU5"/>
<evidence type="ECO:0000256" key="6">
    <source>
        <dbReference type="ARBA" id="ARBA00023136"/>
    </source>
</evidence>
<keyword evidence="6 8" id="KW-0472">Membrane</keyword>
<gene>
    <name evidence="10" type="primary">LOC112455745</name>
</gene>
<evidence type="ECO:0000256" key="4">
    <source>
        <dbReference type="ARBA" id="ARBA00022692"/>
    </source>
</evidence>
<dbReference type="OrthoDB" id="5800391at2759"/>
<organism evidence="9 10">
    <name type="scientific">Temnothorax curvispinosus</name>
    <dbReference type="NCBI Taxonomy" id="300111"/>
    <lineage>
        <taxon>Eukaryota</taxon>
        <taxon>Metazoa</taxon>
        <taxon>Ecdysozoa</taxon>
        <taxon>Arthropoda</taxon>
        <taxon>Hexapoda</taxon>
        <taxon>Insecta</taxon>
        <taxon>Pterygota</taxon>
        <taxon>Neoptera</taxon>
        <taxon>Endopterygota</taxon>
        <taxon>Hymenoptera</taxon>
        <taxon>Apocrita</taxon>
        <taxon>Aculeata</taxon>
        <taxon>Formicoidea</taxon>
        <taxon>Formicidae</taxon>
        <taxon>Myrmicinae</taxon>
        <taxon>Temnothorax</taxon>
    </lineage>
</organism>